<dbReference type="KEGG" id="seh:SeHA_C4694"/>
<dbReference type="AlphaFoldDB" id="A0A6C6ZPH8"/>
<reference evidence="2 3" key="1">
    <citation type="journal article" date="2011" name="J. Bacteriol.">
        <title>Comparative genomics of 28 Salmonella enterica isolates: evidence for CRISPR-mediated adaptive sublineage evolution.</title>
        <authorList>
            <person name="Fricke W.F."/>
            <person name="Mammel M.K."/>
            <person name="McDermott P.F."/>
            <person name="Tartera C."/>
            <person name="White D.G."/>
            <person name="Leclerc J.E."/>
            <person name="Ravel J."/>
            <person name="Cebula T.A."/>
        </authorList>
    </citation>
    <scope>NUCLEOTIDE SEQUENCE [LARGE SCALE GENOMIC DNA]</scope>
    <source>
        <strain evidence="2 3">SL476</strain>
    </source>
</reference>
<accession>A0A6C6ZPH8</accession>
<proteinExistence type="predicted"/>
<evidence type="ECO:0000313" key="2">
    <source>
        <dbReference type="EMBL" id="ACF69094.1"/>
    </source>
</evidence>
<keyword evidence="1" id="KW-1133">Transmembrane helix</keyword>
<protein>
    <submittedName>
        <fullName evidence="2">Uncharacterized protein</fullName>
    </submittedName>
</protein>
<dbReference type="EMBL" id="CP001120">
    <property type="protein sequence ID" value="ACF69094.1"/>
    <property type="molecule type" value="Genomic_DNA"/>
</dbReference>
<evidence type="ECO:0000256" key="1">
    <source>
        <dbReference type="SAM" id="Phobius"/>
    </source>
</evidence>
<gene>
    <name evidence="2" type="ordered locus">SeHA_C4694</name>
</gene>
<keyword evidence="1" id="KW-0472">Membrane</keyword>
<organism evidence="2 3">
    <name type="scientific">Salmonella heidelberg (strain SL476)</name>
    <dbReference type="NCBI Taxonomy" id="454169"/>
    <lineage>
        <taxon>Bacteria</taxon>
        <taxon>Pseudomonadati</taxon>
        <taxon>Pseudomonadota</taxon>
        <taxon>Gammaproteobacteria</taxon>
        <taxon>Enterobacterales</taxon>
        <taxon>Enterobacteriaceae</taxon>
        <taxon>Salmonella</taxon>
    </lineage>
</organism>
<sequence>MRNHEEQQHETCCDAGTLAMCKMPALVLRKSALSLVLATLPFIFLLTLSGQPAGCSSFLTDSSFHSHCL</sequence>
<evidence type="ECO:0000313" key="3">
    <source>
        <dbReference type="Proteomes" id="UP000001866"/>
    </source>
</evidence>
<keyword evidence="1" id="KW-0812">Transmembrane</keyword>
<feature type="transmembrane region" description="Helical" evidence="1">
    <location>
        <begin position="32"/>
        <end position="50"/>
    </location>
</feature>
<name>A0A6C6ZPH8_SALHS</name>
<dbReference type="Proteomes" id="UP000001866">
    <property type="component" value="Chromosome"/>
</dbReference>